<dbReference type="AlphaFoldDB" id="A0AA38PNL6"/>
<dbReference type="EMBL" id="MU802625">
    <property type="protein sequence ID" value="KAJ3978902.1"/>
    <property type="molecule type" value="Genomic_DNA"/>
</dbReference>
<evidence type="ECO:0000256" key="1">
    <source>
        <dbReference type="SAM" id="MobiDB-lite"/>
    </source>
</evidence>
<sequence length="103" mass="12149">MFFIAIYLWFENPRHYEHKQDIGVHLSRTEYQDDLDVNWHEDYQYDTKSSDMSSDDDDDEANSSDDNFIGVIVINMFTINTLEAIAINSPNALPVLNRHQEHR</sequence>
<feature type="region of interest" description="Disordered" evidence="1">
    <location>
        <begin position="46"/>
        <end position="65"/>
    </location>
</feature>
<name>A0AA38PNL6_9AGAR</name>
<evidence type="ECO:0000313" key="2">
    <source>
        <dbReference type="EMBL" id="KAJ3978902.1"/>
    </source>
</evidence>
<comment type="caution">
    <text evidence="2">The sequence shown here is derived from an EMBL/GenBank/DDBJ whole genome shotgun (WGS) entry which is preliminary data.</text>
</comment>
<accession>A0AA38PNL6</accession>
<organism evidence="2 3">
    <name type="scientific">Lentinula detonsa</name>
    <dbReference type="NCBI Taxonomy" id="2804962"/>
    <lineage>
        <taxon>Eukaryota</taxon>
        <taxon>Fungi</taxon>
        <taxon>Dikarya</taxon>
        <taxon>Basidiomycota</taxon>
        <taxon>Agaricomycotina</taxon>
        <taxon>Agaricomycetes</taxon>
        <taxon>Agaricomycetidae</taxon>
        <taxon>Agaricales</taxon>
        <taxon>Marasmiineae</taxon>
        <taxon>Omphalotaceae</taxon>
        <taxon>Lentinula</taxon>
    </lineage>
</organism>
<reference evidence="2" key="1">
    <citation type="submission" date="2022-08" db="EMBL/GenBank/DDBJ databases">
        <authorList>
            <consortium name="DOE Joint Genome Institute"/>
            <person name="Min B."/>
            <person name="Riley R."/>
            <person name="Sierra-Patev S."/>
            <person name="Naranjo-Ortiz M."/>
            <person name="Looney B."/>
            <person name="Konkel Z."/>
            <person name="Slot J.C."/>
            <person name="Sakamoto Y."/>
            <person name="Steenwyk J.L."/>
            <person name="Rokas A."/>
            <person name="Carro J."/>
            <person name="Camarero S."/>
            <person name="Ferreira P."/>
            <person name="Molpeceres G."/>
            <person name="Ruiz-Duenas F.J."/>
            <person name="Serrano A."/>
            <person name="Henrissat B."/>
            <person name="Drula E."/>
            <person name="Hughes K.W."/>
            <person name="Mata J.L."/>
            <person name="Ishikawa N.K."/>
            <person name="Vargas-Isla R."/>
            <person name="Ushijima S."/>
            <person name="Smith C.A."/>
            <person name="Ahrendt S."/>
            <person name="Andreopoulos W."/>
            <person name="He G."/>
            <person name="Labutti K."/>
            <person name="Lipzen A."/>
            <person name="Ng V."/>
            <person name="Sandor L."/>
            <person name="Barry K."/>
            <person name="Martinez A.T."/>
            <person name="Xiao Y."/>
            <person name="Gibbons J.G."/>
            <person name="Terashima K."/>
            <person name="Hibbett D.S."/>
            <person name="Grigoriev I.V."/>
        </authorList>
    </citation>
    <scope>NUCLEOTIDE SEQUENCE</scope>
    <source>
        <strain evidence="2">TFB7829</strain>
    </source>
</reference>
<gene>
    <name evidence="2" type="ORF">F5890DRAFT_1478972</name>
</gene>
<proteinExistence type="predicted"/>
<protein>
    <submittedName>
        <fullName evidence="2">Uncharacterized protein</fullName>
    </submittedName>
</protein>
<dbReference type="Proteomes" id="UP001163850">
    <property type="component" value="Unassembled WGS sequence"/>
</dbReference>
<evidence type="ECO:0000313" key="3">
    <source>
        <dbReference type="Proteomes" id="UP001163850"/>
    </source>
</evidence>
<feature type="compositionally biased region" description="Acidic residues" evidence="1">
    <location>
        <begin position="53"/>
        <end position="63"/>
    </location>
</feature>